<organism evidence="3 4">
    <name type="scientific">Hufsiella ginkgonis</name>
    <dbReference type="NCBI Taxonomy" id="2695274"/>
    <lineage>
        <taxon>Bacteria</taxon>
        <taxon>Pseudomonadati</taxon>
        <taxon>Bacteroidota</taxon>
        <taxon>Sphingobacteriia</taxon>
        <taxon>Sphingobacteriales</taxon>
        <taxon>Sphingobacteriaceae</taxon>
        <taxon>Hufsiella</taxon>
    </lineage>
</organism>
<dbReference type="SUPFAM" id="SSF101874">
    <property type="entry name" value="YceI-like"/>
    <property type="match status" value="1"/>
</dbReference>
<comment type="caution">
    <text evidence="3">The sequence shown here is derived from an EMBL/GenBank/DDBJ whole genome shotgun (WGS) entry which is preliminary data.</text>
</comment>
<evidence type="ECO:0000313" key="4">
    <source>
        <dbReference type="Proteomes" id="UP000451233"/>
    </source>
</evidence>
<dbReference type="InterPro" id="IPR007372">
    <property type="entry name" value="Lipid/polyisoprenoid-bd_YceI"/>
</dbReference>
<reference evidence="3 4" key="1">
    <citation type="submission" date="2019-11" db="EMBL/GenBank/DDBJ databases">
        <title>Pedobacter sp. HMF7056 Genome sequencing and assembly.</title>
        <authorList>
            <person name="Kang H."/>
            <person name="Kim H."/>
            <person name="Joh K."/>
        </authorList>
    </citation>
    <scope>NUCLEOTIDE SEQUENCE [LARGE SCALE GENOMIC DNA]</scope>
    <source>
        <strain evidence="3 4">HMF7056</strain>
    </source>
</reference>
<evidence type="ECO:0000256" key="1">
    <source>
        <dbReference type="SAM" id="SignalP"/>
    </source>
</evidence>
<sequence>MKTSGLLLCLFFALGAHAQGTVYTSKEIKSRIYSEAPMENIEAVSAKGISVLNAATGEIQVTIPIRSFQFKKSLMQEHFNENYLESDKYPNAVFKGRINGPLTLTDGEYKVTVTGDLDVHGVKQQRTISGTIRISKGVVSINSVFMVMCKDHNIKIPTLVFKNIAESIQVSISGNYTIYSAPKP</sequence>
<evidence type="ECO:0000313" key="3">
    <source>
        <dbReference type="EMBL" id="MXV16095.1"/>
    </source>
</evidence>
<dbReference type="Gene3D" id="2.40.128.110">
    <property type="entry name" value="Lipid/polyisoprenoid-binding, YceI-like"/>
    <property type="match status" value="1"/>
</dbReference>
<dbReference type="InterPro" id="IPR036761">
    <property type="entry name" value="TTHA0802/YceI-like_sf"/>
</dbReference>
<feature type="domain" description="Lipid/polyisoprenoid-binding YceI-like" evidence="2">
    <location>
        <begin position="53"/>
        <end position="173"/>
    </location>
</feature>
<evidence type="ECO:0000259" key="2">
    <source>
        <dbReference type="Pfam" id="PF04264"/>
    </source>
</evidence>
<accession>A0A7K1XYM4</accession>
<dbReference type="AlphaFoldDB" id="A0A7K1XYM4"/>
<dbReference type="RefSeq" id="WP_160907050.1">
    <property type="nucleotide sequence ID" value="NZ_WVHS01000002.1"/>
</dbReference>
<feature type="signal peptide" evidence="1">
    <location>
        <begin position="1"/>
        <end position="18"/>
    </location>
</feature>
<protein>
    <submittedName>
        <fullName evidence="3">YceI family protein</fullName>
    </submittedName>
</protein>
<dbReference type="Pfam" id="PF04264">
    <property type="entry name" value="YceI"/>
    <property type="match status" value="1"/>
</dbReference>
<name>A0A7K1XYM4_9SPHI</name>
<dbReference type="EMBL" id="WVHS01000002">
    <property type="protein sequence ID" value="MXV16095.1"/>
    <property type="molecule type" value="Genomic_DNA"/>
</dbReference>
<keyword evidence="1" id="KW-0732">Signal</keyword>
<feature type="chain" id="PRO_5029622473" evidence="1">
    <location>
        <begin position="19"/>
        <end position="184"/>
    </location>
</feature>
<proteinExistence type="predicted"/>
<gene>
    <name evidence="3" type="ORF">GS398_12340</name>
</gene>
<dbReference type="Proteomes" id="UP000451233">
    <property type="component" value="Unassembled WGS sequence"/>
</dbReference>
<keyword evidence="4" id="KW-1185">Reference proteome</keyword>